<evidence type="ECO:0000313" key="1">
    <source>
        <dbReference type="EMBL" id="CAB1212420.1"/>
    </source>
</evidence>
<name>A0A811GBY6_9GAMM</name>
<evidence type="ECO:0000313" key="2">
    <source>
        <dbReference type="Proteomes" id="UP000489961"/>
    </source>
</evidence>
<sequence>MKHFLKGLIGFSLIPLVMIGCTTSPQKQGSISTTPDGKRIFIPQERIIFDRPIPPKTVPYAYNSWVAVGNNLRQVREYETFLERNGVGNIIPSFELMRTARDWQKCGRSEYMIPNRELWANQIPTLRVFKYLIAAKVLTEFEVTSVYRDLPLNQCAGGANSSRHLFNSAIDFRIGPAYPHPEDYAFIENTKFKLCQFWSQNGQSLNMGLGLYASGQIHIDTQGYRTWGPDLSRHSSMCNY</sequence>
<evidence type="ECO:0008006" key="3">
    <source>
        <dbReference type="Google" id="ProtNLM"/>
    </source>
</evidence>
<protein>
    <recommendedName>
        <fullName evidence="3">Peptidase M15</fullName>
    </recommendedName>
</protein>
<dbReference type="PROSITE" id="PS51257">
    <property type="entry name" value="PROKAR_LIPOPROTEIN"/>
    <property type="match status" value="1"/>
</dbReference>
<dbReference type="SUPFAM" id="SSF55166">
    <property type="entry name" value="Hedgehog/DD-peptidase"/>
    <property type="match status" value="1"/>
</dbReference>
<organism evidence="1 2">
    <name type="scientific">Acinetobacter bouvetii</name>
    <dbReference type="NCBI Taxonomy" id="202951"/>
    <lineage>
        <taxon>Bacteria</taxon>
        <taxon>Pseudomonadati</taxon>
        <taxon>Pseudomonadota</taxon>
        <taxon>Gammaproteobacteria</taxon>
        <taxon>Moraxellales</taxon>
        <taxon>Moraxellaceae</taxon>
        <taxon>Acinetobacter</taxon>
    </lineage>
</organism>
<reference evidence="1 2" key="1">
    <citation type="submission" date="2020-02" db="EMBL/GenBank/DDBJ databases">
        <authorList>
            <person name="Chaudhuri R."/>
        </authorList>
    </citation>
    <scope>NUCLEOTIDE SEQUENCE [LARGE SCALE GENOMIC DNA]</scope>
    <source>
        <strain evidence="1">SFB21</strain>
    </source>
</reference>
<dbReference type="AlphaFoldDB" id="A0A811GBY6"/>
<accession>A0A811GBY6</accession>
<dbReference type="EMBL" id="CADDTS010000022">
    <property type="protein sequence ID" value="CAB1212420.1"/>
    <property type="molecule type" value="Genomic_DNA"/>
</dbReference>
<proteinExistence type="predicted"/>
<dbReference type="Gene3D" id="3.30.1380.10">
    <property type="match status" value="1"/>
</dbReference>
<dbReference type="RefSeq" id="WP_174559002.1">
    <property type="nucleotide sequence ID" value="NZ_CADDTS010000022.1"/>
</dbReference>
<dbReference type="Proteomes" id="UP000489961">
    <property type="component" value="Unassembled WGS sequence"/>
</dbReference>
<dbReference type="InterPro" id="IPR009045">
    <property type="entry name" value="Zn_M74/Hedgehog-like"/>
</dbReference>
<comment type="caution">
    <text evidence="1">The sequence shown here is derived from an EMBL/GenBank/DDBJ whole genome shotgun (WGS) entry which is preliminary data.</text>
</comment>
<gene>
    <name evidence="1" type="ORF">SFB21_1057</name>
</gene>